<dbReference type="VEuPathDB" id="MicrosporidiaDB:NEQG_02551"/>
<feature type="chain" id="PRO_5003670856" evidence="1">
    <location>
        <begin position="20"/>
        <end position="201"/>
    </location>
</feature>
<dbReference type="OrthoDB" id="10331756at2759"/>
<sequence>MQFKRFYKQLFITIAGVFALCAASTTKEDNSSDTESAMNAFYIDPGFGQNVYPNINCLPVCPPVNPCEQVCPPVNPCRPVCPPVNQCNIDPCNIPCVDMNSQLDISSFFAALWKKILIAKKSPSKKAAIRALKRKMILLCKYAFQLLRCQNQGGAAECYNDNQYCYMSLKALFSSLRWAVCSLDYNSQVCFLEYAYGVLCM</sequence>
<proteinExistence type="predicted"/>
<gene>
    <name evidence="2" type="ORF">NEQG_02551</name>
</gene>
<organism evidence="2 3">
    <name type="scientific">Nematocida parisii (strain ERTm3)</name>
    <name type="common">Nematode killer fungus</name>
    <dbReference type="NCBI Taxonomy" id="935791"/>
    <lineage>
        <taxon>Eukaryota</taxon>
        <taxon>Fungi</taxon>
        <taxon>Fungi incertae sedis</taxon>
        <taxon>Microsporidia</taxon>
        <taxon>Nematocida</taxon>
    </lineage>
</organism>
<dbReference type="EMBL" id="GL870884">
    <property type="protein sequence ID" value="EIJ87216.1"/>
    <property type="molecule type" value="Genomic_DNA"/>
</dbReference>
<evidence type="ECO:0000313" key="3">
    <source>
        <dbReference type="Proteomes" id="UP000002872"/>
    </source>
</evidence>
<accession>I3EDB9</accession>
<name>I3EDB9_NEMP3</name>
<reference evidence="2" key="1">
    <citation type="submission" date="2011-01" db="EMBL/GenBank/DDBJ databases">
        <title>The Genome Sequence of Nematocida parisii strain ERTm3.</title>
        <authorList>
            <consortium name="The Broad Institute Genome Sequencing Platform"/>
            <consortium name="The Broad Institute Genome Sequencing Center for Infectious Disease"/>
            <person name="Cuomo C."/>
            <person name="Troemel E."/>
            <person name="Young S.K."/>
            <person name="Zeng Q."/>
            <person name="Gargeya S."/>
            <person name="Fitzgerald M."/>
            <person name="Haas B."/>
            <person name="Abouelleil A."/>
            <person name="Alvarado L."/>
            <person name="Arachchi H.M."/>
            <person name="Berlin A."/>
            <person name="Chapman S.B."/>
            <person name="Gearin G."/>
            <person name="Goldberg J."/>
            <person name="Griggs A."/>
            <person name="Gujja S."/>
            <person name="Hansen M."/>
            <person name="Heiman D."/>
            <person name="Howarth C."/>
            <person name="Larimer J."/>
            <person name="Lui A."/>
            <person name="MacDonald P.J.P."/>
            <person name="McCowen C."/>
            <person name="Montmayeur A."/>
            <person name="Murphy C."/>
            <person name="Neiman D."/>
            <person name="Pearson M."/>
            <person name="Priest M."/>
            <person name="Roberts A."/>
            <person name="Saif S."/>
            <person name="Shea T."/>
            <person name="Sisk P."/>
            <person name="Stolte C."/>
            <person name="Sykes S."/>
            <person name="Wortman J."/>
            <person name="Nusbaum C."/>
            <person name="Birren B."/>
        </authorList>
    </citation>
    <scope>NUCLEOTIDE SEQUENCE</scope>
    <source>
        <strain evidence="2">ERTm3</strain>
    </source>
</reference>
<dbReference type="HOGENOM" id="CLU_1360751_0_0_1"/>
<protein>
    <submittedName>
        <fullName evidence="2">Uncharacterized protein</fullName>
    </submittedName>
</protein>
<dbReference type="OMA" id="CFLEYAY"/>
<dbReference type="InParanoid" id="I3EDB9"/>
<keyword evidence="1" id="KW-0732">Signal</keyword>
<keyword evidence="3" id="KW-1185">Reference proteome</keyword>
<dbReference type="Proteomes" id="UP000002872">
    <property type="component" value="Unassembled WGS sequence"/>
</dbReference>
<evidence type="ECO:0000313" key="2">
    <source>
        <dbReference type="EMBL" id="EIJ87216.1"/>
    </source>
</evidence>
<dbReference type="AlphaFoldDB" id="I3EDB9"/>
<evidence type="ECO:0000256" key="1">
    <source>
        <dbReference type="SAM" id="SignalP"/>
    </source>
</evidence>
<feature type="signal peptide" evidence="1">
    <location>
        <begin position="1"/>
        <end position="19"/>
    </location>
</feature>